<evidence type="ECO:0000313" key="3">
    <source>
        <dbReference type="WBParaSite" id="PSAMB.scaffold14827size1765.g36254.t1"/>
    </source>
</evidence>
<dbReference type="Proteomes" id="UP000887566">
    <property type="component" value="Unplaced"/>
</dbReference>
<feature type="compositionally biased region" description="Polar residues" evidence="1">
    <location>
        <begin position="1"/>
        <end position="13"/>
    </location>
</feature>
<organism evidence="2 3">
    <name type="scientific">Plectus sambesii</name>
    <dbReference type="NCBI Taxonomy" id="2011161"/>
    <lineage>
        <taxon>Eukaryota</taxon>
        <taxon>Metazoa</taxon>
        <taxon>Ecdysozoa</taxon>
        <taxon>Nematoda</taxon>
        <taxon>Chromadorea</taxon>
        <taxon>Plectida</taxon>
        <taxon>Plectina</taxon>
        <taxon>Plectoidea</taxon>
        <taxon>Plectidae</taxon>
        <taxon>Plectus</taxon>
    </lineage>
</organism>
<sequence>MQRGLQSFCSTPESADERRPGTQVSLSRTSSKRKFTGSCIQPVADALSTKRVFSQRRRERRARWWLEDSRRRTFRYPNSAVNRTT</sequence>
<protein>
    <submittedName>
        <fullName evidence="3">Uncharacterized protein</fullName>
    </submittedName>
</protein>
<evidence type="ECO:0000256" key="1">
    <source>
        <dbReference type="SAM" id="MobiDB-lite"/>
    </source>
</evidence>
<reference evidence="3" key="1">
    <citation type="submission" date="2022-11" db="UniProtKB">
        <authorList>
            <consortium name="WormBaseParasite"/>
        </authorList>
    </citation>
    <scope>IDENTIFICATION</scope>
</reference>
<keyword evidence="2" id="KW-1185">Reference proteome</keyword>
<dbReference type="AlphaFoldDB" id="A0A914V2X7"/>
<proteinExistence type="predicted"/>
<feature type="region of interest" description="Disordered" evidence="1">
    <location>
        <begin position="1"/>
        <end position="33"/>
    </location>
</feature>
<accession>A0A914V2X7</accession>
<dbReference type="WBParaSite" id="PSAMB.scaffold14827size1765.g36254.t1">
    <property type="protein sequence ID" value="PSAMB.scaffold14827size1765.g36254.t1"/>
    <property type="gene ID" value="PSAMB.scaffold14827size1765.g36254"/>
</dbReference>
<evidence type="ECO:0000313" key="2">
    <source>
        <dbReference type="Proteomes" id="UP000887566"/>
    </source>
</evidence>
<name>A0A914V2X7_9BILA</name>